<dbReference type="RefSeq" id="WP_250098836.1">
    <property type="nucleotide sequence ID" value="NZ_JAKRYL010000060.1"/>
</dbReference>
<keyword evidence="2" id="KW-0695">RNA-directed DNA polymerase</keyword>
<feature type="domain" description="Reverse transcriptase" evidence="1">
    <location>
        <begin position="60"/>
        <end position="147"/>
    </location>
</feature>
<sequence length="163" mass="18809">MDRDNLNQAFKQVKRNKGAAGVDGMTVQELGAYMALNKEEIISQIRQRIYHPQPVLRVEIPKPNGGVRLLGIPTVKDRVIQQAIAQILTPMFDKKFSEYSYGFRPNRYAEMAILQALEYFNDGQDWIVDIDLERFFDTVHHDRLMNLVSRTVDDGDVISLIRK</sequence>
<organism evidence="2 3">
    <name type="scientific">Halalkalibacter alkaliphilus</name>
    <dbReference type="NCBI Taxonomy" id="2917993"/>
    <lineage>
        <taxon>Bacteria</taxon>
        <taxon>Bacillati</taxon>
        <taxon>Bacillota</taxon>
        <taxon>Bacilli</taxon>
        <taxon>Bacillales</taxon>
        <taxon>Bacillaceae</taxon>
        <taxon>Halalkalibacter</taxon>
    </lineage>
</organism>
<dbReference type="CDD" id="cd01651">
    <property type="entry name" value="RT_G2_intron"/>
    <property type="match status" value="1"/>
</dbReference>
<dbReference type="Proteomes" id="UP001139150">
    <property type="component" value="Unassembled WGS sequence"/>
</dbReference>
<keyword evidence="3" id="KW-1185">Reference proteome</keyword>
<dbReference type="PANTHER" id="PTHR34047:SF8">
    <property type="entry name" value="PROTEIN YKFC"/>
    <property type="match status" value="1"/>
</dbReference>
<dbReference type="AlphaFoldDB" id="A0A9X2CXB0"/>
<dbReference type="InterPro" id="IPR043502">
    <property type="entry name" value="DNA/RNA_pol_sf"/>
</dbReference>
<protein>
    <submittedName>
        <fullName evidence="2">Group II intron reverse transcriptase/maturase</fullName>
    </submittedName>
</protein>
<accession>A0A9X2CXB0</accession>
<gene>
    <name evidence="2" type="ORF">MF646_23125</name>
</gene>
<dbReference type="GO" id="GO:0003964">
    <property type="term" value="F:RNA-directed DNA polymerase activity"/>
    <property type="evidence" value="ECO:0007669"/>
    <property type="project" value="UniProtKB-KW"/>
</dbReference>
<evidence type="ECO:0000313" key="2">
    <source>
        <dbReference type="EMBL" id="MCL7749989.1"/>
    </source>
</evidence>
<name>A0A9X2CXB0_9BACI</name>
<dbReference type="SUPFAM" id="SSF56672">
    <property type="entry name" value="DNA/RNA polymerases"/>
    <property type="match status" value="1"/>
</dbReference>
<dbReference type="PANTHER" id="PTHR34047">
    <property type="entry name" value="NUCLEAR INTRON MATURASE 1, MITOCHONDRIAL-RELATED"/>
    <property type="match status" value="1"/>
</dbReference>
<keyword evidence="2" id="KW-0548">Nucleotidyltransferase</keyword>
<feature type="non-terminal residue" evidence="2">
    <location>
        <position position="163"/>
    </location>
</feature>
<dbReference type="InterPro" id="IPR000477">
    <property type="entry name" value="RT_dom"/>
</dbReference>
<reference evidence="2" key="1">
    <citation type="submission" date="2022-02" db="EMBL/GenBank/DDBJ databases">
        <title>Halalkalibacter sp. nov. isolated from Lonar Lake, India.</title>
        <authorList>
            <person name="Joshi A."/>
            <person name="Thite S."/>
            <person name="Lodha T."/>
        </authorList>
    </citation>
    <scope>NUCLEOTIDE SEQUENCE</scope>
    <source>
        <strain evidence="2">MEB205</strain>
    </source>
</reference>
<evidence type="ECO:0000259" key="1">
    <source>
        <dbReference type="Pfam" id="PF00078"/>
    </source>
</evidence>
<evidence type="ECO:0000313" key="3">
    <source>
        <dbReference type="Proteomes" id="UP001139150"/>
    </source>
</evidence>
<dbReference type="EMBL" id="JAKRYL010000060">
    <property type="protein sequence ID" value="MCL7749989.1"/>
    <property type="molecule type" value="Genomic_DNA"/>
</dbReference>
<comment type="caution">
    <text evidence="2">The sequence shown here is derived from an EMBL/GenBank/DDBJ whole genome shotgun (WGS) entry which is preliminary data.</text>
</comment>
<dbReference type="Pfam" id="PF00078">
    <property type="entry name" value="RVT_1"/>
    <property type="match status" value="1"/>
</dbReference>
<proteinExistence type="predicted"/>
<keyword evidence="2" id="KW-0808">Transferase</keyword>
<dbReference type="InterPro" id="IPR051083">
    <property type="entry name" value="GrpII_Intron_Splice-Mob/Def"/>
</dbReference>